<comment type="catalytic activity">
    <reaction evidence="1 7">
        <text>2-C-methyl-D-erythritol 4-phosphate + CTP + H(+) = 4-CDP-2-C-methyl-D-erythritol + diphosphate</text>
        <dbReference type="Rhea" id="RHEA:13429"/>
        <dbReference type="ChEBI" id="CHEBI:15378"/>
        <dbReference type="ChEBI" id="CHEBI:33019"/>
        <dbReference type="ChEBI" id="CHEBI:37563"/>
        <dbReference type="ChEBI" id="CHEBI:57823"/>
        <dbReference type="ChEBI" id="CHEBI:58262"/>
        <dbReference type="EC" id="2.7.7.60"/>
    </reaction>
</comment>
<dbReference type="PANTHER" id="PTHR32125:SF4">
    <property type="entry name" value="2-C-METHYL-D-ERYTHRITOL 4-PHOSPHATE CYTIDYLYLTRANSFERASE, CHLOROPLASTIC"/>
    <property type="match status" value="1"/>
</dbReference>
<dbReference type="SUPFAM" id="SSF53448">
    <property type="entry name" value="Nucleotide-diphospho-sugar transferases"/>
    <property type="match status" value="1"/>
</dbReference>
<keyword evidence="5 7" id="KW-0548">Nucleotidyltransferase</keyword>
<evidence type="ECO:0000313" key="8">
    <source>
        <dbReference type="EMBL" id="GKG99196.1"/>
    </source>
</evidence>
<dbReference type="InterPro" id="IPR018294">
    <property type="entry name" value="ISPD_synthase_CS"/>
</dbReference>
<dbReference type="CDD" id="cd02516">
    <property type="entry name" value="CDP-ME_synthetase"/>
    <property type="match status" value="1"/>
</dbReference>
<gene>
    <name evidence="7 8" type="primary">ispD</name>
    <name evidence="8" type="ORF">CE91St55_11780</name>
</gene>
<name>A0AA37NIE1_9FIRM</name>
<keyword evidence="6 7" id="KW-0414">Isoprene biosynthesis</keyword>
<comment type="pathway">
    <text evidence="2 7">Isoprenoid biosynthesis; isopentenyl diphosphate biosynthesis via DXP pathway; isopentenyl diphosphate from 1-deoxy-D-xylulose 5-phosphate: step 2/6.</text>
</comment>
<dbReference type="InterPro" id="IPR050088">
    <property type="entry name" value="IspD/TarI_cytidylyltransf_bact"/>
</dbReference>
<protein>
    <recommendedName>
        <fullName evidence="7">2-C-methyl-D-erythritol 4-phosphate cytidylyltransferase</fullName>
        <ecNumber evidence="7">2.7.7.60</ecNumber>
    </recommendedName>
    <alternativeName>
        <fullName evidence="7">4-diphosphocytidyl-2C-methyl-D-erythritol synthase</fullName>
    </alternativeName>
    <alternativeName>
        <fullName evidence="7">MEP cytidylyltransferase</fullName>
        <shortName evidence="7">MCT</shortName>
    </alternativeName>
</protein>
<comment type="function">
    <text evidence="7">Catalyzes the formation of 4-diphosphocytidyl-2-C-methyl-D-erythritol from CTP and 2-C-methyl-D-erythritol 4-phosphate (MEP).</text>
</comment>
<feature type="site" description="Positions MEP for the nucleophilic attack" evidence="7">
    <location>
        <position position="157"/>
    </location>
</feature>
<comment type="similarity">
    <text evidence="3 7">Belongs to the IspD/TarI cytidylyltransferase family. IspD subfamily.</text>
</comment>
<accession>A0AA37NIE1</accession>
<organism evidence="8 9">
    <name type="scientific">Hungatella hathewayi</name>
    <dbReference type="NCBI Taxonomy" id="154046"/>
    <lineage>
        <taxon>Bacteria</taxon>
        <taxon>Bacillati</taxon>
        <taxon>Bacillota</taxon>
        <taxon>Clostridia</taxon>
        <taxon>Lachnospirales</taxon>
        <taxon>Lachnospiraceae</taxon>
        <taxon>Hungatella</taxon>
    </lineage>
</organism>
<dbReference type="GO" id="GO:0019288">
    <property type="term" value="P:isopentenyl diphosphate biosynthetic process, methylerythritol 4-phosphate pathway"/>
    <property type="evidence" value="ECO:0007669"/>
    <property type="project" value="UniProtKB-UniRule"/>
</dbReference>
<dbReference type="GO" id="GO:0050518">
    <property type="term" value="F:2-C-methyl-D-erythritol 4-phosphate cytidylyltransferase activity"/>
    <property type="evidence" value="ECO:0007669"/>
    <property type="project" value="UniProtKB-UniRule"/>
</dbReference>
<reference evidence="8" key="1">
    <citation type="submission" date="2022-01" db="EMBL/GenBank/DDBJ databases">
        <title>Novel bile acid biosynthetic pathways are enriched in the microbiome of centenarians.</title>
        <authorList>
            <person name="Sato Y."/>
            <person name="Atarashi K."/>
            <person name="Plichta R.D."/>
            <person name="Arai Y."/>
            <person name="Sasajima S."/>
            <person name="Kearney M.S."/>
            <person name="Suda W."/>
            <person name="Takeshita K."/>
            <person name="Sasaki T."/>
            <person name="Okamoto S."/>
            <person name="Skelly N.A."/>
            <person name="Okamura Y."/>
            <person name="Vlamakis H."/>
            <person name="Li Y."/>
            <person name="Tanoue T."/>
            <person name="Takei H."/>
            <person name="Nittono H."/>
            <person name="Narushima S."/>
            <person name="Irie J."/>
            <person name="Itoh H."/>
            <person name="Moriya K."/>
            <person name="Sugiura Y."/>
            <person name="Suematsu M."/>
            <person name="Moritoki N."/>
            <person name="Shibata S."/>
            <person name="Littman R.D."/>
            <person name="Fischbach A.M."/>
            <person name="Uwamino Y."/>
            <person name="Inoue T."/>
            <person name="Honda A."/>
            <person name="Hattori M."/>
            <person name="Murai T."/>
            <person name="Xavier J.R."/>
            <person name="Hirose N."/>
            <person name="Honda K."/>
        </authorList>
    </citation>
    <scope>NUCLEOTIDE SEQUENCE</scope>
    <source>
        <strain evidence="8">CE91-St55</strain>
    </source>
</reference>
<dbReference type="InterPro" id="IPR029044">
    <property type="entry name" value="Nucleotide-diphossugar_trans"/>
</dbReference>
<dbReference type="FunFam" id="3.90.550.10:FF:000003">
    <property type="entry name" value="2-C-methyl-D-erythritol 4-phosphate cytidylyltransferase"/>
    <property type="match status" value="1"/>
</dbReference>
<keyword evidence="4 7" id="KW-0808">Transferase</keyword>
<dbReference type="EC" id="2.7.7.60" evidence="7"/>
<dbReference type="AlphaFoldDB" id="A0AA37NIE1"/>
<evidence type="ECO:0000256" key="7">
    <source>
        <dbReference type="HAMAP-Rule" id="MF_00108"/>
    </source>
</evidence>
<dbReference type="InterPro" id="IPR001228">
    <property type="entry name" value="IspD"/>
</dbReference>
<feature type="site" description="Transition state stabilizer" evidence="7">
    <location>
        <position position="19"/>
    </location>
</feature>
<dbReference type="Gene3D" id="3.90.550.10">
    <property type="entry name" value="Spore Coat Polysaccharide Biosynthesis Protein SpsA, Chain A"/>
    <property type="match status" value="1"/>
</dbReference>
<dbReference type="PROSITE" id="PS01295">
    <property type="entry name" value="ISPD"/>
    <property type="match status" value="1"/>
</dbReference>
<evidence type="ECO:0000313" key="9">
    <source>
        <dbReference type="Proteomes" id="UP001055091"/>
    </source>
</evidence>
<feature type="site" description="Transition state stabilizer" evidence="7">
    <location>
        <position position="26"/>
    </location>
</feature>
<dbReference type="HAMAP" id="MF_00108">
    <property type="entry name" value="IspD"/>
    <property type="match status" value="1"/>
</dbReference>
<feature type="site" description="Positions MEP for the nucleophilic attack" evidence="7">
    <location>
        <position position="217"/>
    </location>
</feature>
<comment type="caution">
    <text evidence="8">The sequence shown here is derived from an EMBL/GenBank/DDBJ whole genome shotgun (WGS) entry which is preliminary data.</text>
</comment>
<sequence>MGECSNTAAIVLAAGKGTRMESDIQKQYLELGGKPLIYYALKAFEDSPVDQIILVTGQGETGYCRKEIVERFGFQKVRKITEGGRERYHSVFEGLKAVNDCSLVLIHDGARPCLTGEIISAAIEGAGRYGACVVGMPVKDTVKMSDHDEFAVMTPDRSRLWQIQTPQAFDYNLIFDAYSKLLSTEEYQTGVTDDAMVVESMTDRKVKLIRGDYSNIKVTTPEDMDLAEVLLRRKHMIS</sequence>
<dbReference type="NCBIfam" id="TIGR00453">
    <property type="entry name" value="ispD"/>
    <property type="match status" value="1"/>
</dbReference>
<dbReference type="Proteomes" id="UP001055091">
    <property type="component" value="Unassembled WGS sequence"/>
</dbReference>
<evidence type="ECO:0000256" key="4">
    <source>
        <dbReference type="ARBA" id="ARBA00022679"/>
    </source>
</evidence>
<dbReference type="InterPro" id="IPR034683">
    <property type="entry name" value="IspD/TarI"/>
</dbReference>
<dbReference type="PANTHER" id="PTHR32125">
    <property type="entry name" value="2-C-METHYL-D-ERYTHRITOL 4-PHOSPHATE CYTIDYLYLTRANSFERASE, CHLOROPLASTIC"/>
    <property type="match status" value="1"/>
</dbReference>
<evidence type="ECO:0000256" key="6">
    <source>
        <dbReference type="ARBA" id="ARBA00023229"/>
    </source>
</evidence>
<dbReference type="RefSeq" id="WP_118042193.1">
    <property type="nucleotide sequence ID" value="NZ_BQNJ01000001.1"/>
</dbReference>
<dbReference type="Pfam" id="PF01128">
    <property type="entry name" value="IspD"/>
    <property type="match status" value="1"/>
</dbReference>
<evidence type="ECO:0000256" key="3">
    <source>
        <dbReference type="ARBA" id="ARBA00009789"/>
    </source>
</evidence>
<evidence type="ECO:0000256" key="1">
    <source>
        <dbReference type="ARBA" id="ARBA00001282"/>
    </source>
</evidence>
<evidence type="ECO:0000256" key="2">
    <source>
        <dbReference type="ARBA" id="ARBA00004787"/>
    </source>
</evidence>
<dbReference type="EMBL" id="BQNJ01000001">
    <property type="protein sequence ID" value="GKG99196.1"/>
    <property type="molecule type" value="Genomic_DNA"/>
</dbReference>
<proteinExistence type="inferred from homology"/>
<evidence type="ECO:0000256" key="5">
    <source>
        <dbReference type="ARBA" id="ARBA00022695"/>
    </source>
</evidence>